<dbReference type="GO" id="GO:0051301">
    <property type="term" value="P:cell division"/>
    <property type="evidence" value="ECO:0007669"/>
    <property type="project" value="UniProtKB-KW"/>
</dbReference>
<dbReference type="GO" id="GO:0005634">
    <property type="term" value="C:nucleus"/>
    <property type="evidence" value="ECO:0007669"/>
    <property type="project" value="UniProtKB-SubCell"/>
</dbReference>
<dbReference type="GO" id="GO:0007062">
    <property type="term" value="P:sister chromatid cohesion"/>
    <property type="evidence" value="ECO:0007669"/>
    <property type="project" value="TreeGrafter"/>
</dbReference>
<evidence type="ECO:0000259" key="9">
    <source>
        <dbReference type="Pfam" id="PF05203"/>
    </source>
</evidence>
<dbReference type="Pfam" id="PF02463">
    <property type="entry name" value="SMC_N"/>
    <property type="match status" value="1"/>
</dbReference>
<protein>
    <submittedName>
        <fullName evidence="11">Intein-containing structural maintenance of chromosomes smc family member</fullName>
    </submittedName>
</protein>
<dbReference type="SUPFAM" id="SSF51294">
    <property type="entry name" value="Hedgehog/intein (Hint) domain"/>
    <property type="match status" value="1"/>
</dbReference>
<evidence type="ECO:0000256" key="1">
    <source>
        <dbReference type="ARBA" id="ARBA00004123"/>
    </source>
</evidence>
<dbReference type="Pfam" id="PF05203">
    <property type="entry name" value="Hom_end_hint"/>
    <property type="match status" value="1"/>
</dbReference>
<dbReference type="GO" id="GO:0030908">
    <property type="term" value="P:protein splicing"/>
    <property type="evidence" value="ECO:0007669"/>
    <property type="project" value="InterPro"/>
</dbReference>
<keyword evidence="12" id="KW-1185">Reference proteome</keyword>
<dbReference type="InterPro" id="IPR036844">
    <property type="entry name" value="Hint_dom_sf"/>
</dbReference>
<keyword evidence="3" id="KW-0498">Mitosis</keyword>
<feature type="coiled-coil region" evidence="7">
    <location>
        <begin position="635"/>
        <end position="746"/>
    </location>
</feature>
<dbReference type="OMA" id="LECISTE"/>
<dbReference type="Gene3D" id="1.20.1060.20">
    <property type="match status" value="1"/>
</dbReference>
<evidence type="ECO:0000313" key="12">
    <source>
        <dbReference type="Proteomes" id="UP001149090"/>
    </source>
</evidence>
<dbReference type="GO" id="GO:0005524">
    <property type="term" value="F:ATP binding"/>
    <property type="evidence" value="ECO:0007669"/>
    <property type="project" value="InterPro"/>
</dbReference>
<name>A0A9Q0LPF8_ANAIG</name>
<dbReference type="PANTHER" id="PTHR18937">
    <property type="entry name" value="STRUCTURAL MAINTENANCE OF CHROMOSOMES SMC FAMILY MEMBER"/>
    <property type="match status" value="1"/>
</dbReference>
<reference evidence="11" key="1">
    <citation type="submission" date="2022-10" db="EMBL/GenBank/DDBJ databases">
        <title>Novel sulphate-reducing endosymbionts in the free-living metamonad Anaeramoeba.</title>
        <authorList>
            <person name="Jerlstrom-Hultqvist J."/>
            <person name="Cepicka I."/>
            <person name="Gallot-Lavallee L."/>
            <person name="Salas-Leiva D."/>
            <person name="Curtis B.A."/>
            <person name="Zahonova K."/>
            <person name="Pipaliya S."/>
            <person name="Dacks J."/>
            <person name="Roger A.J."/>
        </authorList>
    </citation>
    <scope>NUCLEOTIDE SEQUENCE</scope>
    <source>
        <strain evidence="11">BMAN</strain>
    </source>
</reference>
<feature type="coiled-coil region" evidence="7">
    <location>
        <begin position="1390"/>
        <end position="1434"/>
    </location>
</feature>
<keyword evidence="5" id="KW-0539">Nucleus</keyword>
<proteinExistence type="predicted"/>
<evidence type="ECO:0000313" key="11">
    <source>
        <dbReference type="EMBL" id="KAJ5076652.1"/>
    </source>
</evidence>
<evidence type="ECO:0000256" key="7">
    <source>
        <dbReference type="SAM" id="Coils"/>
    </source>
</evidence>
<dbReference type="GO" id="GO:0008278">
    <property type="term" value="C:cohesin complex"/>
    <property type="evidence" value="ECO:0007669"/>
    <property type="project" value="TreeGrafter"/>
</dbReference>
<dbReference type="PANTHER" id="PTHR18937:SF12">
    <property type="entry name" value="STRUCTURAL MAINTENANCE OF CHROMOSOMES PROTEIN"/>
    <property type="match status" value="1"/>
</dbReference>
<feature type="domain" description="SMC hinge" evidence="10">
    <location>
        <begin position="895"/>
        <end position="1003"/>
    </location>
</feature>
<dbReference type="Gene3D" id="3.40.50.300">
    <property type="entry name" value="P-loop containing nucleotide triphosphate hydrolases"/>
    <property type="match status" value="2"/>
</dbReference>
<feature type="domain" description="RecF/RecN/SMC N-terminal" evidence="8">
    <location>
        <begin position="409"/>
        <end position="515"/>
    </location>
</feature>
<evidence type="ECO:0000256" key="3">
    <source>
        <dbReference type="ARBA" id="ARBA00022776"/>
    </source>
</evidence>
<feature type="coiled-coil region" evidence="7">
    <location>
        <begin position="1051"/>
        <end position="1095"/>
    </location>
</feature>
<keyword evidence="4 7" id="KW-0175">Coiled coil</keyword>
<evidence type="ECO:0000256" key="2">
    <source>
        <dbReference type="ARBA" id="ARBA00022618"/>
    </source>
</evidence>
<comment type="subcellular location">
    <subcellularLocation>
        <location evidence="1">Nucleus</location>
    </subcellularLocation>
</comment>
<dbReference type="InterPro" id="IPR036277">
    <property type="entry name" value="SMC_hinge_sf"/>
</dbReference>
<evidence type="ECO:0000256" key="5">
    <source>
        <dbReference type="ARBA" id="ARBA00023242"/>
    </source>
</evidence>
<keyword evidence="2" id="KW-0132">Cell division</keyword>
<dbReference type="GO" id="GO:0003677">
    <property type="term" value="F:DNA binding"/>
    <property type="evidence" value="ECO:0007669"/>
    <property type="project" value="TreeGrafter"/>
</dbReference>
<feature type="coiled-coil region" evidence="7">
    <location>
        <begin position="1206"/>
        <end position="1282"/>
    </location>
</feature>
<feature type="coiled-coil region" evidence="7">
    <location>
        <begin position="1131"/>
        <end position="1175"/>
    </location>
</feature>
<dbReference type="SUPFAM" id="SSF52540">
    <property type="entry name" value="P-loop containing nucleoside triphosphate hydrolases"/>
    <property type="match status" value="3"/>
</dbReference>
<accession>A0A9Q0LPF8</accession>
<evidence type="ECO:0000256" key="4">
    <source>
        <dbReference type="ARBA" id="ARBA00023054"/>
    </source>
</evidence>
<keyword evidence="6" id="KW-0131">Cell cycle</keyword>
<evidence type="ECO:0000259" key="10">
    <source>
        <dbReference type="Pfam" id="PF06470"/>
    </source>
</evidence>
<dbReference type="InterPro" id="IPR003395">
    <property type="entry name" value="RecF/RecN/SMC_N"/>
</dbReference>
<comment type="caution">
    <text evidence="11">The sequence shown here is derived from an EMBL/GenBank/DDBJ whole genome shotgun (WGS) entry which is preliminary data.</text>
</comment>
<dbReference type="OrthoDB" id="413649at2759"/>
<dbReference type="SUPFAM" id="SSF75553">
    <property type="entry name" value="Smc hinge domain"/>
    <property type="match status" value="1"/>
</dbReference>
<dbReference type="InterPro" id="IPR010935">
    <property type="entry name" value="SMC_hinge"/>
</dbReference>
<dbReference type="Proteomes" id="UP001149090">
    <property type="component" value="Unassembled WGS sequence"/>
</dbReference>
<dbReference type="Gene3D" id="2.170.16.10">
    <property type="entry name" value="Hedgehog/Intein (Hint) domain"/>
    <property type="match status" value="2"/>
</dbReference>
<sequence length="1597" mass="188522">MSKIIKLKRIEVENFKSYEGKQIIGPFSKFNSIIGPNGTGKCFGKNTRILMHNKKCKKAKDIKENDLIMGENFEARKIKNITKGFGRMFKIKQSNGMNYKVNLHHKLSLKCFFCPEIYSDHQTKTITVKWLENLKIHSKIFDLKNYQDLYNHQNVIINHAHAFLSQKMSSQNFNYFGQTIDVSVKKYLELDPQTKSHFRGFKANPYTSFESISLLVTNCGSCFFDGIKNENASITENSFDSKDRIFIPHFIKFNSQKIRIAFLNSLINNYGFYDNAKHYLILEKNKVSLLNDIILIAHSLGMPTIQSHISSQNLSKIPKEQRIEIQQNFSLYLLLEINSQGLLTNQEIIPNKCLRNNSSNPLSKLKQIYQEKNYSKIEIQEIPQNFFFGFEVDGNKRFLLEDYTVTHNSNIMDAISFGLGISSNNLRAQKLSDFVFQDHNSQIKEKEKEFEKEPCKVSIVISITKISQELQKEKEKEFYFSRKILDSKSEYFLNHNAVSKQEYLQKLNKFGINTKNPFFMIFQGQVQLFAQKKPSQISEIIELVSGSYELKIPFESVVSQIENLSEKLNFLLLKKKNLSFVLKRFISQQNEAEKYKQLQQKQRDYTEKSYWIQLHLHYLSIKSCIEKISNLIPKLKDINLNKQVLTNELKIIKERKIDLRKTNKESISQIRELNDHLNKIETDLLQEETKISTFQSKIKSFRNLQQDQEKNNLKINQEIQNLRDDLKSLKIQEKQISNEKQKIQKQMLTQSNHENKWNFENENSKKFFTIFNEKNEKLRIKNQILKKEKINLLENEKEIIFKQKQLNLLQEEFATKIQKIENSIQILETKLGKLKKQKELIKSNEEKSKIQIQAIQKNMKKLEKKIFQTKRFERESKQENQFKEEKEQIKKLFVGVYGSIEDICKPINDKYQDSFISILSSKPNTIICGNDDTVYQCLKYFKEKRIPSTNFISLSSINPIKIDERIRTKNNICKLFIDLLQFEEKFTNAIHYFFGNLIFSENEEKVDQILKEIIPYPTIILKNGTIIHQNGFISFHSFKKEKMEIENLDQIEDLKLKKEKLNSQFSKEIEQKIQNEKKQQNYQEIETQIETITNEIYYFKMSLDSNKKNKNKIDAKLIEIGKEKEESKMKINLNLEKKEENEKKMNKLKNEEQKANELSDEIIKLNQEEVSIKKQTSFIENQIEYFQKSISQENINLEESKTLKLIDEFNHKMEEAKINARKLKSSMNELKNKLSKLEEKQKILKNSKKEYQENQEEIMNELKKENEKITETTQKIRRKDSEILKDKAGSLSLIQKGKSMGIDFPEILPKKRKRNKKTFNISNVLENDDKEIGFENFNINPNYRVDQKILLKKIGGKNFDLKNFDKKKYWQKLERKMQIISREMEKMEPNFKAEKGMKKTKEEIEKMEEEIKTKKEKKKKKEKEKEKIGEERRKRFLTAFEYIREKTGEIYGELTVQSRRRIMGKTYMNLINQDDPFCGGIEYTVMPPLKRFSEIRRLSGGEQTLASLALILALNFFSKSPFILLDEVDAALDLFNIQNLYSFFKNYQFSQFIAVSLKLDFFANSDSLFGVYLKKIPGLGNCSRVLTLDLSQFDEKN</sequence>
<dbReference type="Gene3D" id="3.30.70.1620">
    <property type="match status" value="1"/>
</dbReference>
<evidence type="ECO:0000259" key="8">
    <source>
        <dbReference type="Pfam" id="PF02463"/>
    </source>
</evidence>
<dbReference type="Pfam" id="PF06470">
    <property type="entry name" value="SMC_hinge"/>
    <property type="match status" value="1"/>
</dbReference>
<gene>
    <name evidence="11" type="ORF">M0811_06232</name>
</gene>
<feature type="coiled-coil region" evidence="7">
    <location>
        <begin position="775"/>
        <end position="865"/>
    </location>
</feature>
<evidence type="ECO:0000256" key="6">
    <source>
        <dbReference type="ARBA" id="ARBA00023306"/>
    </source>
</evidence>
<dbReference type="InterPro" id="IPR027417">
    <property type="entry name" value="P-loop_NTPase"/>
</dbReference>
<organism evidence="11 12">
    <name type="scientific">Anaeramoeba ignava</name>
    <name type="common">Anaerobic marine amoeba</name>
    <dbReference type="NCBI Taxonomy" id="1746090"/>
    <lineage>
        <taxon>Eukaryota</taxon>
        <taxon>Metamonada</taxon>
        <taxon>Anaeramoebidae</taxon>
        <taxon>Anaeramoeba</taxon>
    </lineage>
</organism>
<dbReference type="EMBL" id="JAPDFW010000060">
    <property type="protein sequence ID" value="KAJ5076652.1"/>
    <property type="molecule type" value="Genomic_DNA"/>
</dbReference>
<feature type="domain" description="Hom-end-associated Hint" evidence="9">
    <location>
        <begin position="42"/>
        <end position="407"/>
    </location>
</feature>
<dbReference type="InterPro" id="IPR007868">
    <property type="entry name" value="Hom_end_hint"/>
</dbReference>